<proteinExistence type="predicted"/>
<dbReference type="EMBL" id="CP001293">
    <property type="protein sequence ID" value="ACK73962.1"/>
    <property type="molecule type" value="Genomic_DNA"/>
</dbReference>
<keyword evidence="2" id="KW-1185">Reference proteome</keyword>
<geneLocation type="plasmid" evidence="1 2">
    <name>pP742402</name>
</geneLocation>
<dbReference type="KEGG" id="cyc:PCC7424_5383"/>
<keyword evidence="1" id="KW-0614">Plasmid</keyword>
<protein>
    <submittedName>
        <fullName evidence="1">Uncharacterized protein</fullName>
    </submittedName>
</protein>
<dbReference type="Proteomes" id="UP000002384">
    <property type="component" value="Plasmid pP742402"/>
</dbReference>
<organism evidence="1 2">
    <name type="scientific">Gloeothece citriformis (strain PCC 7424)</name>
    <name type="common">Cyanothece sp. (strain PCC 7424)</name>
    <dbReference type="NCBI Taxonomy" id="65393"/>
    <lineage>
        <taxon>Bacteria</taxon>
        <taxon>Bacillati</taxon>
        <taxon>Cyanobacteriota</taxon>
        <taxon>Cyanophyceae</taxon>
        <taxon>Oscillatoriophycideae</taxon>
        <taxon>Chroococcales</taxon>
        <taxon>Aphanothecaceae</taxon>
        <taxon>Gloeothece</taxon>
        <taxon>Gloeothece citriformis</taxon>
    </lineage>
</organism>
<dbReference type="OrthoDB" id="561069at2"/>
<dbReference type="InterPro" id="IPR054794">
    <property type="entry name" value="TumA"/>
</dbReference>
<dbReference type="AlphaFoldDB" id="B7KME0"/>
<gene>
    <name evidence="1" type="ordered locus">PCC7424_5383</name>
</gene>
<sequence>MCKQTIQYTTSLDALIAVTKRLSLYENQHKMDSEDFYNQYNQGILSDDAIFIEWANDYRHYLALRQELEQKLKYVA</sequence>
<dbReference type="HOGENOM" id="CLU_175390_0_0_3"/>
<accession>B7KME0</accession>
<reference evidence="2" key="1">
    <citation type="journal article" date="2011" name="MBio">
        <title>Novel metabolic attributes of the genus Cyanothece, comprising a group of unicellular nitrogen-fixing Cyanobacteria.</title>
        <authorList>
            <person name="Bandyopadhyay A."/>
            <person name="Elvitigala T."/>
            <person name="Welsh E."/>
            <person name="Stockel J."/>
            <person name="Liberton M."/>
            <person name="Min H."/>
            <person name="Sherman L.A."/>
            <person name="Pakrasi H.B."/>
        </authorList>
    </citation>
    <scope>NUCLEOTIDE SEQUENCE [LARGE SCALE GENOMIC DNA]</scope>
    <source>
        <strain evidence="2">PCC 7424</strain>
        <plasmid evidence="2">pP742402</plasmid>
    </source>
</reference>
<dbReference type="RefSeq" id="WP_012599469.1">
    <property type="nucleotide sequence ID" value="NC_011737.1"/>
</dbReference>
<evidence type="ECO:0000313" key="2">
    <source>
        <dbReference type="Proteomes" id="UP000002384"/>
    </source>
</evidence>
<evidence type="ECO:0000313" key="1">
    <source>
        <dbReference type="EMBL" id="ACK73962.1"/>
    </source>
</evidence>
<name>B7KME0_GLOC7</name>
<dbReference type="NCBIfam" id="NF045776">
    <property type="entry name" value="TumA"/>
    <property type="match status" value="1"/>
</dbReference>